<reference evidence="1 2" key="1">
    <citation type="journal article" date="2013" name="BMC Genomics">
        <title>Genomic characterization provides new insight into Salmonella phage diversity.</title>
        <authorList>
            <person name="Moreno Switt A.I."/>
            <person name="Orsi R.H."/>
            <person name="den Bakker H.C."/>
            <person name="Vongkamjan K."/>
            <person name="Altier C."/>
            <person name="Wiedmann M."/>
        </authorList>
    </citation>
    <scope>NUCLEOTIDE SEQUENCE [LARGE SCALE GENOMIC DNA]</scope>
</reference>
<proteinExistence type="predicted"/>
<gene>
    <name evidence="1" type="ORF">SP076_00410</name>
</gene>
<accession>S4TRV4</accession>
<sequence length="65" mass="7449">MNGDLIDILELIVILKLRNKNILCAMLAGYKKCDCSCNECLLNTHKAYIHDYPIRIIEVKGKLNE</sequence>
<protein>
    <submittedName>
        <fullName evidence="1">Uncharacterized protein</fullName>
    </submittedName>
</protein>
<dbReference type="KEGG" id="vg:16254605"/>
<dbReference type="GeneID" id="16254605"/>
<dbReference type="RefSeq" id="YP_008240231.1">
    <property type="nucleotide sequence ID" value="NC_021782.1"/>
</dbReference>
<evidence type="ECO:0000313" key="1">
    <source>
        <dbReference type="EMBL" id="AGF88413.1"/>
    </source>
</evidence>
<dbReference type="Proteomes" id="UP000014996">
    <property type="component" value="Segment"/>
</dbReference>
<keyword evidence="2" id="KW-1185">Reference proteome</keyword>
<organism evidence="1 2">
    <name type="scientific">Salmonella phage FSL SP-076</name>
    <dbReference type="NCBI Taxonomy" id="1173762"/>
    <lineage>
        <taxon>Viruses</taxon>
        <taxon>Duplodnaviria</taxon>
        <taxon>Heunggongvirae</taxon>
        <taxon>Uroviricota</taxon>
        <taxon>Caudoviricetes</taxon>
        <taxon>Schitoviridae</taxon>
        <taxon>Humphriesvirinae</taxon>
        <taxon>Ithacavirus</taxon>
        <taxon>Ithacavirus SP076</taxon>
    </lineage>
</organism>
<dbReference type="EMBL" id="KC139520">
    <property type="protein sequence ID" value="AGF88413.1"/>
    <property type="molecule type" value="Genomic_DNA"/>
</dbReference>
<evidence type="ECO:0000313" key="2">
    <source>
        <dbReference type="Proteomes" id="UP000014996"/>
    </source>
</evidence>
<name>S4TRV4_9CAUD</name>
<dbReference type="OrthoDB" id="40676at10239"/>